<dbReference type="AlphaFoldDB" id="A0A6A9QXU0"/>
<dbReference type="EMBL" id="WGGD01000005">
    <property type="protein sequence ID" value="MUN29842.1"/>
    <property type="molecule type" value="Genomic_DNA"/>
</dbReference>
<evidence type="ECO:0000313" key="1">
    <source>
        <dbReference type="EMBL" id="MUN29842.1"/>
    </source>
</evidence>
<keyword evidence="2" id="KW-1185">Reference proteome</keyword>
<evidence type="ECO:0000313" key="2">
    <source>
        <dbReference type="Proteomes" id="UP000470772"/>
    </source>
</evidence>
<comment type="caution">
    <text evidence="1">The sequence shown here is derived from an EMBL/GenBank/DDBJ whole genome shotgun (WGS) entry which is preliminary data.</text>
</comment>
<reference evidence="1 2" key="1">
    <citation type="submission" date="2019-10" db="EMBL/GenBank/DDBJ databases">
        <title>Sequencing and Assembly of Multiple Reported Metal-Biooxidizing Members of the Extremely Thermoacidophilic Archaeal Family Sulfolobaceae.</title>
        <authorList>
            <person name="Counts J.A."/>
            <person name="Kelly R.M."/>
        </authorList>
    </citation>
    <scope>NUCLEOTIDE SEQUENCE [LARGE SCALE GENOMIC DNA]</scope>
    <source>
        <strain evidence="1 2">DSM 6482</strain>
    </source>
</reference>
<dbReference type="RefSeq" id="WP_054838605.1">
    <property type="nucleotide sequence ID" value="NZ_BBBY01000013.1"/>
</dbReference>
<dbReference type="Proteomes" id="UP000470772">
    <property type="component" value="Unassembled WGS sequence"/>
</dbReference>
<proteinExistence type="predicted"/>
<dbReference type="OrthoDB" id="21357at2157"/>
<name>A0A6A9QXU0_SULME</name>
<sequence>MERSQLLGAVVVFLISAGIFLVYQVNASQKDLQSQNDTIFLSSPMSLSLSREYYLSTYNATLKLFKECPYSNVYFVESDNLLASIAIKYLGLSYPVKQNIANNLTLSPYLVLLGIHNFSWNFRGATVVKLYKSVYETSFINSSNPEIAWYEYADLSFLYSIYLMENHYKNATNVFATTMKDFWDGHGMVDEAFHGYYSSYKVALGIIAWKYMYNYNRSFAMGFLKDVESMYSIASHLQSPDGGFYTCYTYENGTVIPYGNVNTETTSLFVIAFQMYPQVLKS</sequence>
<organism evidence="1 2">
    <name type="scientific">Sulfuracidifex metallicus DSM 6482 = JCM 9184</name>
    <dbReference type="NCBI Taxonomy" id="523847"/>
    <lineage>
        <taxon>Archaea</taxon>
        <taxon>Thermoproteota</taxon>
        <taxon>Thermoprotei</taxon>
        <taxon>Sulfolobales</taxon>
        <taxon>Sulfolobaceae</taxon>
        <taxon>Sulfuracidifex</taxon>
    </lineage>
</organism>
<accession>A0A6A9QXU0</accession>
<protein>
    <submittedName>
        <fullName evidence="1">Uncharacterized protein</fullName>
    </submittedName>
</protein>
<gene>
    <name evidence="1" type="ORF">GC250_10455</name>
</gene>